<dbReference type="InterPro" id="IPR039374">
    <property type="entry name" value="SIP_fam"/>
</dbReference>
<reference evidence="2 3" key="1">
    <citation type="submission" date="2018-10" db="EMBL/GenBank/DDBJ databases">
        <title>Genomic Encyclopedia of Archaeal and Bacterial Type Strains, Phase II (KMG-II): from individual species to whole genera.</title>
        <authorList>
            <person name="Goeker M."/>
        </authorList>
    </citation>
    <scope>NUCLEOTIDE SEQUENCE [LARGE SCALE GENOMIC DNA]</scope>
    <source>
        <strain evidence="2 3">DSM 45657</strain>
    </source>
</reference>
<dbReference type="InterPro" id="IPR017927">
    <property type="entry name" value="FAD-bd_FR_type"/>
</dbReference>
<dbReference type="RefSeq" id="WP_211346593.1">
    <property type="nucleotide sequence ID" value="NZ_RCDD01000002.1"/>
</dbReference>
<dbReference type="Pfam" id="PF08021">
    <property type="entry name" value="FAD_binding_9"/>
    <property type="match status" value="1"/>
</dbReference>
<keyword evidence="3" id="KW-1185">Reference proteome</keyword>
<dbReference type="GO" id="GO:0016491">
    <property type="term" value="F:oxidoreductase activity"/>
    <property type="evidence" value="ECO:0007669"/>
    <property type="project" value="InterPro"/>
</dbReference>
<dbReference type="PROSITE" id="PS51384">
    <property type="entry name" value="FAD_FR"/>
    <property type="match status" value="1"/>
</dbReference>
<dbReference type="AlphaFoldDB" id="A0A421B3X4"/>
<proteinExistence type="predicted"/>
<dbReference type="InterPro" id="IPR017938">
    <property type="entry name" value="Riboflavin_synthase-like_b-brl"/>
</dbReference>
<dbReference type="InterPro" id="IPR039261">
    <property type="entry name" value="FNR_nucleotide-bd"/>
</dbReference>
<feature type="domain" description="FAD-binding FR-type" evidence="1">
    <location>
        <begin position="16"/>
        <end position="145"/>
    </location>
</feature>
<dbReference type="Pfam" id="PF04954">
    <property type="entry name" value="SIP"/>
    <property type="match status" value="1"/>
</dbReference>
<dbReference type="PANTHER" id="PTHR30157:SF0">
    <property type="entry name" value="NADPH-DEPENDENT FERRIC-CHELATE REDUCTASE"/>
    <property type="match status" value="1"/>
</dbReference>
<dbReference type="Gene3D" id="2.40.30.10">
    <property type="entry name" value="Translation factors"/>
    <property type="match status" value="1"/>
</dbReference>
<name>A0A421B3X4_9PSEU</name>
<dbReference type="Proteomes" id="UP000282454">
    <property type="component" value="Unassembled WGS sequence"/>
</dbReference>
<accession>A0A421B3X4</accession>
<evidence type="ECO:0000313" key="2">
    <source>
        <dbReference type="EMBL" id="RLK58983.1"/>
    </source>
</evidence>
<dbReference type="CDD" id="cd06193">
    <property type="entry name" value="siderophore_interacting"/>
    <property type="match status" value="1"/>
</dbReference>
<evidence type="ECO:0000313" key="3">
    <source>
        <dbReference type="Proteomes" id="UP000282454"/>
    </source>
</evidence>
<dbReference type="Gene3D" id="3.40.50.80">
    <property type="entry name" value="Nucleotide-binding domain of ferredoxin-NADP reductase (FNR) module"/>
    <property type="match status" value="1"/>
</dbReference>
<evidence type="ECO:0000259" key="1">
    <source>
        <dbReference type="PROSITE" id="PS51384"/>
    </source>
</evidence>
<dbReference type="PANTHER" id="PTHR30157">
    <property type="entry name" value="FERRIC REDUCTASE, NADPH-DEPENDENT"/>
    <property type="match status" value="1"/>
</dbReference>
<protein>
    <submittedName>
        <fullName evidence="2">NADPH-dependent ferric siderophore reductase</fullName>
    </submittedName>
</protein>
<comment type="caution">
    <text evidence="2">The sequence shown here is derived from an EMBL/GenBank/DDBJ whole genome shotgun (WGS) entry which is preliminary data.</text>
</comment>
<dbReference type="EMBL" id="RCDD01000002">
    <property type="protein sequence ID" value="RLK58983.1"/>
    <property type="molecule type" value="Genomic_DNA"/>
</dbReference>
<dbReference type="InterPro" id="IPR013113">
    <property type="entry name" value="SIP_FAD-bd"/>
</dbReference>
<sequence>MARTNIRTTRIKPDQAELLTLHVVRATRLSPHFARVTLGGGDVEQFRYMGFDQWFRLFIPVSEHSLAKLPRKLDTLSYARYLTIAKTDRPVLRNYTVRAHRPGELDVDFVIHGPSGPAGTWARTCAPGDAVGVLDEGIGFNPSPEIRRVLLVAEESGLPATAGILASLPADTTGRAVIEVPSEEDRQRLTAPAGVEITWLTRSSGVPGRLALAAARELPVDGPRTYGWVVGEQALASGLRKHWVGAGMAKQDLMFCGYWRHH</sequence>
<organism evidence="2 3">
    <name type="scientific">Actinokineospora cianjurensis</name>
    <dbReference type="NCBI Taxonomy" id="585224"/>
    <lineage>
        <taxon>Bacteria</taxon>
        <taxon>Bacillati</taxon>
        <taxon>Actinomycetota</taxon>
        <taxon>Actinomycetes</taxon>
        <taxon>Pseudonocardiales</taxon>
        <taxon>Pseudonocardiaceae</taxon>
        <taxon>Actinokineospora</taxon>
    </lineage>
</organism>
<dbReference type="SUPFAM" id="SSF63380">
    <property type="entry name" value="Riboflavin synthase domain-like"/>
    <property type="match status" value="1"/>
</dbReference>
<dbReference type="InterPro" id="IPR007037">
    <property type="entry name" value="SIP_rossman_dom"/>
</dbReference>
<gene>
    <name evidence="2" type="ORF">CLV68_3464</name>
</gene>